<geneLocation type="plasmid" evidence="2">
    <name>1</name>
</geneLocation>
<evidence type="ECO:0000313" key="3">
    <source>
        <dbReference type="EMBL" id="GEO92167.1"/>
    </source>
</evidence>
<reference evidence="3 7" key="3">
    <citation type="submission" date="2019-07" db="EMBL/GenBank/DDBJ databases">
        <title>Whole genome shotgun sequence of Kocuria flava NBRC 107626.</title>
        <authorList>
            <person name="Hosoyama A."/>
            <person name="Uohara A."/>
            <person name="Ohji S."/>
            <person name="Ichikawa N."/>
        </authorList>
    </citation>
    <scope>NUCLEOTIDE SEQUENCE [LARGE SCALE GENOMIC DNA]</scope>
    <source>
        <strain evidence="3 7">NBRC 107626</strain>
    </source>
</reference>
<evidence type="ECO:0000313" key="7">
    <source>
        <dbReference type="Proteomes" id="UP000321155"/>
    </source>
</evidence>
<dbReference type="Gene3D" id="1.10.260.40">
    <property type="entry name" value="lambda repressor-like DNA-binding domains"/>
    <property type="match status" value="1"/>
</dbReference>
<dbReference type="Proteomes" id="UP000234632">
    <property type="component" value="Unassembled WGS sequence"/>
</dbReference>
<dbReference type="EMBL" id="CP013255">
    <property type="protein sequence ID" value="ALU41412.1"/>
    <property type="molecule type" value="Genomic_DNA"/>
</dbReference>
<proteinExistence type="predicted"/>
<keyword evidence="2" id="KW-0614">Plasmid</keyword>
<reference evidence="4 6" key="2">
    <citation type="submission" date="2015-12" db="EMBL/GenBank/DDBJ databases">
        <authorList>
            <person name="Shamseldin A."/>
            <person name="Moawad H."/>
            <person name="Abd El-Rahim W.M."/>
            <person name="Sadowsky M.J."/>
        </authorList>
    </citation>
    <scope>NUCLEOTIDE SEQUENCE [LARGE SCALE GENOMIC DNA]</scope>
    <source>
        <strain evidence="4 6">S43</strain>
    </source>
</reference>
<feature type="compositionally biased region" description="Basic and acidic residues" evidence="1">
    <location>
        <begin position="138"/>
        <end position="149"/>
    </location>
</feature>
<dbReference type="EMBL" id="LOMZ01000004">
    <property type="protein sequence ID" value="PLC10743.1"/>
    <property type="molecule type" value="Genomic_DNA"/>
</dbReference>
<dbReference type="RefSeq" id="WP_058860076.1">
    <property type="nucleotide sequence ID" value="NZ_BJZR01000033.1"/>
</dbReference>
<evidence type="ECO:0000313" key="4">
    <source>
        <dbReference type="EMBL" id="PLC10743.1"/>
    </source>
</evidence>
<keyword evidence="7" id="KW-1185">Reference proteome</keyword>
<accession>A0A0U2WYY4</accession>
<sequence>MGDANRERSAQILADKLNLLLDTLRTEAGQTYDFTTIQQGLKDLGVAISRTKWHYLKTADTRVRPDEKLLRALGEVFGVDPRYLVQEDGPLPQQVEQELATVRALRRAEVRNFAARALGQVDPEGLQAILEVIEKNEAAAKDNQAHDMDCADSPPESPPAP</sequence>
<name>A0A0U2WYY4_9MICC</name>
<dbReference type="EMBL" id="BJZR01000033">
    <property type="protein sequence ID" value="GEO92167.1"/>
    <property type="molecule type" value="Genomic_DNA"/>
</dbReference>
<evidence type="ECO:0000313" key="5">
    <source>
        <dbReference type="Proteomes" id="UP000057181"/>
    </source>
</evidence>
<dbReference type="Proteomes" id="UP000057181">
    <property type="component" value="Plasmid 1"/>
</dbReference>
<dbReference type="KEGG" id="kfv:AS188_16125"/>
<organism evidence="2 5">
    <name type="scientific">Kocuria flava</name>
    <dbReference type="NCBI Taxonomy" id="446860"/>
    <lineage>
        <taxon>Bacteria</taxon>
        <taxon>Bacillati</taxon>
        <taxon>Actinomycetota</taxon>
        <taxon>Actinomycetes</taxon>
        <taxon>Micrococcales</taxon>
        <taxon>Micrococcaceae</taxon>
        <taxon>Kocuria</taxon>
    </lineage>
</organism>
<protein>
    <submittedName>
        <fullName evidence="2">Uncharacterized protein</fullName>
    </submittedName>
</protein>
<evidence type="ECO:0000313" key="6">
    <source>
        <dbReference type="Proteomes" id="UP000234632"/>
    </source>
</evidence>
<feature type="region of interest" description="Disordered" evidence="1">
    <location>
        <begin position="138"/>
        <end position="161"/>
    </location>
</feature>
<evidence type="ECO:0000256" key="1">
    <source>
        <dbReference type="SAM" id="MobiDB-lite"/>
    </source>
</evidence>
<reference evidence="2 5" key="1">
    <citation type="submission" date="2015-11" db="EMBL/GenBank/DDBJ databases">
        <title>Complete Genome Sequence of Kocuria flava strain HO-9041.</title>
        <authorList>
            <person name="Zhou M."/>
            <person name="Dai J."/>
        </authorList>
    </citation>
    <scope>NUCLEOTIDE SEQUENCE [LARGE SCALE GENOMIC DNA]</scope>
    <source>
        <strain evidence="2 5">HO-9041</strain>
        <plasmid evidence="2 5">1</plasmid>
    </source>
</reference>
<dbReference type="GO" id="GO:0003677">
    <property type="term" value="F:DNA binding"/>
    <property type="evidence" value="ECO:0007669"/>
    <property type="project" value="InterPro"/>
</dbReference>
<dbReference type="InterPro" id="IPR010982">
    <property type="entry name" value="Lambda_DNA-bd_dom_sf"/>
</dbReference>
<dbReference type="AlphaFoldDB" id="A0A0U2WYY4"/>
<evidence type="ECO:0000313" key="2">
    <source>
        <dbReference type="EMBL" id="ALU41412.1"/>
    </source>
</evidence>
<gene>
    <name evidence="2" type="ORF">AS188_16125</name>
    <name evidence="4" type="ORF">AUQ48_16970</name>
    <name evidence="3" type="ORF">KFL01_14730</name>
</gene>
<dbReference type="Proteomes" id="UP000321155">
    <property type="component" value="Unassembled WGS sequence"/>
</dbReference>